<dbReference type="InterPro" id="IPR000485">
    <property type="entry name" value="AsnC-type_HTH_dom"/>
</dbReference>
<proteinExistence type="predicted"/>
<dbReference type="SUPFAM" id="SSF46785">
    <property type="entry name" value="Winged helix' DNA-binding domain"/>
    <property type="match status" value="1"/>
</dbReference>
<dbReference type="Gene3D" id="1.10.10.10">
    <property type="entry name" value="Winged helix-like DNA-binding domain superfamily/Winged helix DNA-binding domain"/>
    <property type="match status" value="1"/>
</dbReference>
<dbReference type="InterPro" id="IPR036388">
    <property type="entry name" value="WH-like_DNA-bd_sf"/>
</dbReference>
<dbReference type="Proteomes" id="UP001437460">
    <property type="component" value="Unassembled WGS sequence"/>
</dbReference>
<dbReference type="PANTHER" id="PTHR30154">
    <property type="entry name" value="LEUCINE-RESPONSIVE REGULATORY PROTEIN"/>
    <property type="match status" value="1"/>
</dbReference>
<dbReference type="CDD" id="cd00090">
    <property type="entry name" value="HTH_ARSR"/>
    <property type="match status" value="1"/>
</dbReference>
<dbReference type="InterPro" id="IPR011991">
    <property type="entry name" value="ArsR-like_HTH"/>
</dbReference>
<dbReference type="PROSITE" id="PS50956">
    <property type="entry name" value="HTH_ASNC_2"/>
    <property type="match status" value="1"/>
</dbReference>
<dbReference type="Pfam" id="PF13412">
    <property type="entry name" value="HTH_24"/>
    <property type="match status" value="1"/>
</dbReference>
<keyword evidence="3" id="KW-0804">Transcription</keyword>
<feature type="domain" description="HTH asnC-type" evidence="4">
    <location>
        <begin position="1"/>
        <end position="62"/>
    </location>
</feature>
<organism evidence="5 6">
    <name type="scientific">Ventrimonas faecis</name>
    <dbReference type="NCBI Taxonomy" id="3133170"/>
    <lineage>
        <taxon>Bacteria</taxon>
        <taxon>Bacillati</taxon>
        <taxon>Bacillota</taxon>
        <taxon>Clostridia</taxon>
        <taxon>Lachnospirales</taxon>
        <taxon>Lachnospiraceae</taxon>
        <taxon>Ventrimonas</taxon>
    </lineage>
</organism>
<dbReference type="EMBL" id="JBBMFJ010000033">
    <property type="protein sequence ID" value="MEQ2564178.1"/>
    <property type="molecule type" value="Genomic_DNA"/>
</dbReference>
<dbReference type="PRINTS" id="PR00033">
    <property type="entry name" value="HTHASNC"/>
</dbReference>
<dbReference type="InterPro" id="IPR019887">
    <property type="entry name" value="Tscrpt_reg_AsnC/Lrp_C"/>
</dbReference>
<sequence>MDDIDRKILKLLQDNARVSLKTIAENTFLSSPAVSARIEKLEKDGVIAGYHAQVDPMKLGYHIIAFINLDVTPEDKPKFYAYAESIPNVLECNCVTGEYSMLLKVAFQSTMELDIFIGQLQKFGKTSTQIVFSTHVGPRGVDVEE</sequence>
<evidence type="ECO:0000259" key="4">
    <source>
        <dbReference type="PROSITE" id="PS50956"/>
    </source>
</evidence>
<keyword evidence="1" id="KW-0805">Transcription regulation</keyword>
<evidence type="ECO:0000313" key="6">
    <source>
        <dbReference type="Proteomes" id="UP001437460"/>
    </source>
</evidence>
<evidence type="ECO:0000256" key="3">
    <source>
        <dbReference type="ARBA" id="ARBA00023163"/>
    </source>
</evidence>
<gene>
    <name evidence="5" type="ORF">WMO41_13575</name>
</gene>
<dbReference type="SMART" id="SM00344">
    <property type="entry name" value="HTH_ASNC"/>
    <property type="match status" value="1"/>
</dbReference>
<dbReference type="InterPro" id="IPR036390">
    <property type="entry name" value="WH_DNA-bd_sf"/>
</dbReference>
<keyword evidence="2" id="KW-0238">DNA-binding</keyword>
<dbReference type="PANTHER" id="PTHR30154:SF53">
    <property type="entry name" value="HTH-TYPE TRANSCRIPTIONAL REGULATOR LRPC"/>
    <property type="match status" value="1"/>
</dbReference>
<dbReference type="SUPFAM" id="SSF54909">
    <property type="entry name" value="Dimeric alpha+beta barrel"/>
    <property type="match status" value="1"/>
</dbReference>
<name>A0ABV1HRG7_9FIRM</name>
<dbReference type="Gene3D" id="3.30.70.920">
    <property type="match status" value="1"/>
</dbReference>
<protein>
    <submittedName>
        <fullName evidence="5">Lrp/AsnC family transcriptional regulator</fullName>
    </submittedName>
</protein>
<dbReference type="InterPro" id="IPR011008">
    <property type="entry name" value="Dimeric_a/b-barrel"/>
</dbReference>
<dbReference type="Pfam" id="PF01037">
    <property type="entry name" value="AsnC_trans_reg"/>
    <property type="match status" value="1"/>
</dbReference>
<evidence type="ECO:0000313" key="5">
    <source>
        <dbReference type="EMBL" id="MEQ2564178.1"/>
    </source>
</evidence>
<accession>A0ABV1HRG7</accession>
<evidence type="ECO:0000256" key="2">
    <source>
        <dbReference type="ARBA" id="ARBA00023125"/>
    </source>
</evidence>
<reference evidence="5 6" key="1">
    <citation type="submission" date="2024-03" db="EMBL/GenBank/DDBJ databases">
        <title>Human intestinal bacterial collection.</title>
        <authorList>
            <person name="Pauvert C."/>
            <person name="Hitch T.C.A."/>
            <person name="Clavel T."/>
        </authorList>
    </citation>
    <scope>NUCLEOTIDE SEQUENCE [LARGE SCALE GENOMIC DNA]</scope>
    <source>
        <strain evidence="5 6">CLA-AP-H27</strain>
    </source>
</reference>
<comment type="caution">
    <text evidence="5">The sequence shown here is derived from an EMBL/GenBank/DDBJ whole genome shotgun (WGS) entry which is preliminary data.</text>
</comment>
<evidence type="ECO:0000256" key="1">
    <source>
        <dbReference type="ARBA" id="ARBA00023015"/>
    </source>
</evidence>
<keyword evidence="6" id="KW-1185">Reference proteome</keyword>
<dbReference type="RefSeq" id="WP_118530010.1">
    <property type="nucleotide sequence ID" value="NZ_JBBMFJ010000033.1"/>
</dbReference>
<dbReference type="InterPro" id="IPR019888">
    <property type="entry name" value="Tscrpt_reg_AsnC-like"/>
</dbReference>